<feature type="compositionally biased region" description="Basic and acidic residues" evidence="1">
    <location>
        <begin position="7"/>
        <end position="21"/>
    </location>
</feature>
<evidence type="ECO:0000313" key="3">
    <source>
        <dbReference type="Proteomes" id="UP000237271"/>
    </source>
</evidence>
<protein>
    <submittedName>
        <fullName evidence="2">Uncharacterized protein</fullName>
    </submittedName>
</protein>
<feature type="compositionally biased region" description="Basic and acidic residues" evidence="1">
    <location>
        <begin position="83"/>
        <end position="95"/>
    </location>
</feature>
<feature type="non-terminal residue" evidence="2">
    <location>
        <position position="148"/>
    </location>
</feature>
<feature type="compositionally biased region" description="Acidic residues" evidence="1">
    <location>
        <begin position="136"/>
        <end position="148"/>
    </location>
</feature>
<dbReference type="Proteomes" id="UP000237271">
    <property type="component" value="Unassembled WGS sequence"/>
</dbReference>
<feature type="compositionally biased region" description="Polar residues" evidence="1">
    <location>
        <begin position="60"/>
        <end position="72"/>
    </location>
</feature>
<feature type="compositionally biased region" description="Basic residues" evidence="1">
    <location>
        <begin position="121"/>
        <end position="131"/>
    </location>
</feature>
<evidence type="ECO:0000313" key="2">
    <source>
        <dbReference type="EMBL" id="POM65072.1"/>
    </source>
</evidence>
<sequence length="148" mass="16325">MSTMEQKVQELEAERERERESSLNIQRFHAGQVRDLRATLAQVQGRPDLRNTPEVAASQRRATLVQSSADTSGRTKHVKRGHGAPETKVIQDVKSEPVPVGRSSDSRRTTASKPLQDSKTGSKRSVSKKHRPSSDSSDDDSSSESSED</sequence>
<evidence type="ECO:0000256" key="1">
    <source>
        <dbReference type="SAM" id="MobiDB-lite"/>
    </source>
</evidence>
<feature type="compositionally biased region" description="Polar residues" evidence="1">
    <location>
        <begin position="109"/>
        <end position="119"/>
    </location>
</feature>
<reference evidence="2 3" key="1">
    <citation type="journal article" date="2017" name="Genome Biol. Evol.">
        <title>Phytophthora megakarya and P. palmivora, closely related causal agents of cacao black pod rot, underwent increases in genome sizes and gene numbers by different mechanisms.</title>
        <authorList>
            <person name="Ali S.S."/>
            <person name="Shao J."/>
            <person name="Lary D.J."/>
            <person name="Kronmiller B."/>
            <person name="Shen D."/>
            <person name="Strem M.D."/>
            <person name="Amoako-Attah I."/>
            <person name="Akrofi A.Y."/>
            <person name="Begoude B.A."/>
            <person name="Ten Hoopen G.M."/>
            <person name="Coulibaly K."/>
            <person name="Kebe B.I."/>
            <person name="Melnick R.L."/>
            <person name="Guiltinan M.J."/>
            <person name="Tyler B.M."/>
            <person name="Meinhardt L.W."/>
            <person name="Bailey B.A."/>
        </authorList>
    </citation>
    <scope>NUCLEOTIDE SEQUENCE [LARGE SCALE GENOMIC DNA]</scope>
    <source>
        <strain evidence="3">sbr112.9</strain>
    </source>
</reference>
<organism evidence="2 3">
    <name type="scientific">Phytophthora palmivora</name>
    <dbReference type="NCBI Taxonomy" id="4796"/>
    <lineage>
        <taxon>Eukaryota</taxon>
        <taxon>Sar</taxon>
        <taxon>Stramenopiles</taxon>
        <taxon>Oomycota</taxon>
        <taxon>Peronosporomycetes</taxon>
        <taxon>Peronosporales</taxon>
        <taxon>Peronosporaceae</taxon>
        <taxon>Phytophthora</taxon>
    </lineage>
</organism>
<dbReference type="EMBL" id="NCKW01010647">
    <property type="protein sequence ID" value="POM65072.1"/>
    <property type="molecule type" value="Genomic_DNA"/>
</dbReference>
<dbReference type="AlphaFoldDB" id="A0A2P4XHQ2"/>
<keyword evidence="3" id="KW-1185">Reference proteome</keyword>
<name>A0A2P4XHQ2_9STRA</name>
<feature type="region of interest" description="Disordered" evidence="1">
    <location>
        <begin position="44"/>
        <end position="148"/>
    </location>
</feature>
<proteinExistence type="predicted"/>
<gene>
    <name evidence="2" type="ORF">PHPALM_19285</name>
</gene>
<feature type="region of interest" description="Disordered" evidence="1">
    <location>
        <begin position="1"/>
        <end position="26"/>
    </location>
</feature>
<comment type="caution">
    <text evidence="2">The sequence shown here is derived from an EMBL/GenBank/DDBJ whole genome shotgun (WGS) entry which is preliminary data.</text>
</comment>
<accession>A0A2P4XHQ2</accession>